<feature type="compositionally biased region" description="Gly residues" evidence="4">
    <location>
        <begin position="45"/>
        <end position="62"/>
    </location>
</feature>
<feature type="DNA-binding region" description="Homeobox" evidence="2">
    <location>
        <begin position="17"/>
        <end position="30"/>
    </location>
</feature>
<proteinExistence type="predicted"/>
<evidence type="ECO:0000256" key="1">
    <source>
        <dbReference type="ARBA" id="ARBA00004123"/>
    </source>
</evidence>
<evidence type="ECO:0000256" key="2">
    <source>
        <dbReference type="PROSITE-ProRule" id="PRU00108"/>
    </source>
</evidence>
<dbReference type="AlphaFoldDB" id="A0ABD0YRR0"/>
<organism evidence="6 7">
    <name type="scientific">Ranatra chinensis</name>
    <dbReference type="NCBI Taxonomy" id="642074"/>
    <lineage>
        <taxon>Eukaryota</taxon>
        <taxon>Metazoa</taxon>
        <taxon>Ecdysozoa</taxon>
        <taxon>Arthropoda</taxon>
        <taxon>Hexapoda</taxon>
        <taxon>Insecta</taxon>
        <taxon>Pterygota</taxon>
        <taxon>Neoptera</taxon>
        <taxon>Paraneoptera</taxon>
        <taxon>Hemiptera</taxon>
        <taxon>Heteroptera</taxon>
        <taxon>Panheteroptera</taxon>
        <taxon>Nepomorpha</taxon>
        <taxon>Nepidae</taxon>
        <taxon>Ranatrinae</taxon>
        <taxon>Ranatra</taxon>
    </lineage>
</organism>
<feature type="compositionally biased region" description="Low complexity" evidence="4">
    <location>
        <begin position="98"/>
        <end position="113"/>
    </location>
</feature>
<keyword evidence="2 3" id="KW-0238">DNA-binding</keyword>
<evidence type="ECO:0000313" key="7">
    <source>
        <dbReference type="Proteomes" id="UP001558652"/>
    </source>
</evidence>
<feature type="domain" description="Homeobox" evidence="5">
    <location>
        <begin position="15"/>
        <end position="29"/>
    </location>
</feature>
<evidence type="ECO:0000256" key="4">
    <source>
        <dbReference type="SAM" id="MobiDB-lite"/>
    </source>
</evidence>
<dbReference type="Gene3D" id="1.10.10.60">
    <property type="entry name" value="Homeodomain-like"/>
    <property type="match status" value="1"/>
</dbReference>
<comment type="subcellular location">
    <subcellularLocation>
        <location evidence="1 2 3">Nucleus</location>
    </subcellularLocation>
</comment>
<dbReference type="SUPFAM" id="SSF46689">
    <property type="entry name" value="Homeodomain-like"/>
    <property type="match status" value="1"/>
</dbReference>
<dbReference type="Pfam" id="PF00046">
    <property type="entry name" value="Homeodomain"/>
    <property type="match status" value="1"/>
</dbReference>
<dbReference type="InterPro" id="IPR009057">
    <property type="entry name" value="Homeodomain-like_sf"/>
</dbReference>
<accession>A0ABD0YRR0</accession>
<evidence type="ECO:0000313" key="6">
    <source>
        <dbReference type="EMBL" id="KAL1122483.1"/>
    </source>
</evidence>
<feature type="compositionally biased region" description="Pro residues" evidence="4">
    <location>
        <begin position="114"/>
        <end position="123"/>
    </location>
</feature>
<comment type="caution">
    <text evidence="6">The sequence shown here is derived from an EMBL/GenBank/DDBJ whole genome shotgun (WGS) entry which is preliminary data.</text>
</comment>
<keyword evidence="2 3" id="KW-0371">Homeobox</keyword>
<keyword evidence="2 3" id="KW-0539">Nucleus</keyword>
<gene>
    <name evidence="6" type="ORF">AAG570_002814</name>
</gene>
<protein>
    <recommendedName>
        <fullName evidence="5">Homeobox domain-containing protein</fullName>
    </recommendedName>
</protein>
<dbReference type="EMBL" id="JBFDAA010000013">
    <property type="protein sequence ID" value="KAL1122483.1"/>
    <property type="molecule type" value="Genomic_DNA"/>
</dbReference>
<dbReference type="GO" id="GO:0003677">
    <property type="term" value="F:DNA binding"/>
    <property type="evidence" value="ECO:0007669"/>
    <property type="project" value="UniProtKB-UniRule"/>
</dbReference>
<dbReference type="InterPro" id="IPR001356">
    <property type="entry name" value="HD"/>
</dbReference>
<feature type="region of interest" description="Disordered" evidence="4">
    <location>
        <begin position="29"/>
        <end position="123"/>
    </location>
</feature>
<sequence length="123" mass="12379">MGGVVHQPLVHDGTVKIWFQNRRTKWKKHDNITNAEAAEHKGPPNGTGGGNGTTTAGAGNGSGAKRPGAAGASSAEEHSSLDGSESCFSTGEEAAHTPPIQQPQGAALGAAASPPQPNPPEVQ</sequence>
<dbReference type="CDD" id="cd00086">
    <property type="entry name" value="homeodomain"/>
    <property type="match status" value="1"/>
</dbReference>
<name>A0ABD0YRR0_9HEMI</name>
<evidence type="ECO:0000256" key="3">
    <source>
        <dbReference type="RuleBase" id="RU000682"/>
    </source>
</evidence>
<dbReference type="GO" id="GO:0005634">
    <property type="term" value="C:nucleus"/>
    <property type="evidence" value="ECO:0007669"/>
    <property type="project" value="UniProtKB-SubCell"/>
</dbReference>
<evidence type="ECO:0000259" key="5">
    <source>
        <dbReference type="PROSITE" id="PS50071"/>
    </source>
</evidence>
<reference evidence="6 7" key="1">
    <citation type="submission" date="2024-07" db="EMBL/GenBank/DDBJ databases">
        <title>Chromosome-level genome assembly of the water stick insect Ranatra chinensis (Heteroptera: Nepidae).</title>
        <authorList>
            <person name="Liu X."/>
        </authorList>
    </citation>
    <scope>NUCLEOTIDE SEQUENCE [LARGE SCALE GENOMIC DNA]</scope>
    <source>
        <strain evidence="6">Cailab_2021Rc</strain>
        <tissue evidence="6">Muscle</tissue>
    </source>
</reference>
<dbReference type="PROSITE" id="PS50071">
    <property type="entry name" value="HOMEOBOX_2"/>
    <property type="match status" value="1"/>
</dbReference>
<keyword evidence="7" id="KW-1185">Reference proteome</keyword>
<dbReference type="Proteomes" id="UP001558652">
    <property type="component" value="Unassembled WGS sequence"/>
</dbReference>